<evidence type="ECO:0000259" key="2">
    <source>
        <dbReference type="Pfam" id="PF00497"/>
    </source>
</evidence>
<dbReference type="Gene3D" id="3.40.190.10">
    <property type="entry name" value="Periplasmic binding protein-like II"/>
    <property type="match status" value="2"/>
</dbReference>
<dbReference type="Pfam" id="PF00497">
    <property type="entry name" value="SBP_bac_3"/>
    <property type="match status" value="1"/>
</dbReference>
<dbReference type="PANTHER" id="PTHR35936">
    <property type="entry name" value="MEMBRANE-BOUND LYTIC MUREIN TRANSGLYCOSYLASE F"/>
    <property type="match status" value="1"/>
</dbReference>
<dbReference type="SUPFAM" id="SSF53850">
    <property type="entry name" value="Periplasmic binding protein-like II"/>
    <property type="match status" value="1"/>
</dbReference>
<dbReference type="KEGG" id="ehl:EHLA_1672"/>
<protein>
    <submittedName>
        <fullName evidence="3">Bacterial extracellular solute-binding proteins, family 3</fullName>
    </submittedName>
</protein>
<feature type="domain" description="Solute-binding protein family 3/N-terminal" evidence="2">
    <location>
        <begin position="40"/>
        <end position="165"/>
    </location>
</feature>
<dbReference type="Proteomes" id="UP000217549">
    <property type="component" value="Chromosome I"/>
</dbReference>
<dbReference type="PANTHER" id="PTHR35936:SF19">
    <property type="entry name" value="AMINO-ACID-BINDING PROTEIN YXEM-RELATED"/>
    <property type="match status" value="1"/>
</dbReference>
<dbReference type="PROSITE" id="PS51257">
    <property type="entry name" value="PROKAR_LIPOPROTEIN"/>
    <property type="match status" value="1"/>
</dbReference>
<name>A0A285PT40_9FIRM</name>
<keyword evidence="4" id="KW-1185">Reference proteome</keyword>
<organism evidence="3 4">
    <name type="scientific">Anaerobutyricum hallii</name>
    <dbReference type="NCBI Taxonomy" id="39488"/>
    <lineage>
        <taxon>Bacteria</taxon>
        <taxon>Bacillati</taxon>
        <taxon>Bacillota</taxon>
        <taxon>Clostridia</taxon>
        <taxon>Lachnospirales</taxon>
        <taxon>Lachnospiraceae</taxon>
        <taxon>Anaerobutyricum</taxon>
    </lineage>
</organism>
<reference evidence="4" key="1">
    <citation type="submission" date="2017-09" db="EMBL/GenBank/DDBJ databases">
        <authorList>
            <person name="Shetty A S."/>
        </authorList>
    </citation>
    <scope>NUCLEOTIDE SEQUENCE [LARGE SCALE GENOMIC DNA]</scope>
</reference>
<dbReference type="AlphaFoldDB" id="A0A285PT40"/>
<dbReference type="RefSeq" id="WP_096240245.1">
    <property type="nucleotide sequence ID" value="NZ_LT907978.1"/>
</dbReference>
<gene>
    <name evidence="3" type="ORF">EHLA_1672</name>
</gene>
<dbReference type="EMBL" id="LT907978">
    <property type="protein sequence ID" value="SOB72382.1"/>
    <property type="molecule type" value="Genomic_DNA"/>
</dbReference>
<sequence length="225" mass="25545">MQKRKQFTLGIITLLLLCILAGCQFGNQKKKTEKKVDYYIGVVDNNAPYYYKDADGTEKGLYVTFLDKLSKEQSFTYMFVPMDISASEQSLSEQSVDGFIGSTVVKTGEKEVLSGSEFYTSDICVLVPKESRLLDMRSLKNKIIAAPAGAGEERFAKYLENKYKGRAITFSHVEEAIGDIEKGYSQALILDKEYYDAHMDAFKNWNCLKVSSQFQNNHKFYKVSK</sequence>
<proteinExistence type="predicted"/>
<dbReference type="InterPro" id="IPR001638">
    <property type="entry name" value="Solute-binding_3/MltF_N"/>
</dbReference>
<accession>A0A285PT40</accession>
<evidence type="ECO:0000313" key="3">
    <source>
        <dbReference type="EMBL" id="SOB72382.1"/>
    </source>
</evidence>
<evidence type="ECO:0000256" key="1">
    <source>
        <dbReference type="ARBA" id="ARBA00022729"/>
    </source>
</evidence>
<keyword evidence="1" id="KW-0732">Signal</keyword>
<evidence type="ECO:0000313" key="4">
    <source>
        <dbReference type="Proteomes" id="UP000217549"/>
    </source>
</evidence>